<feature type="compositionally biased region" description="Basic and acidic residues" evidence="1">
    <location>
        <begin position="157"/>
        <end position="181"/>
    </location>
</feature>
<feature type="region of interest" description="Disordered" evidence="1">
    <location>
        <begin position="147"/>
        <end position="211"/>
    </location>
</feature>
<keyword evidence="3" id="KW-1185">Reference proteome</keyword>
<feature type="compositionally biased region" description="Basic and acidic residues" evidence="1">
    <location>
        <begin position="191"/>
        <end position="200"/>
    </location>
</feature>
<gene>
    <name evidence="2" type="ORF">ACERK3_04085</name>
</gene>
<accession>A0ABV4U3J0</accession>
<dbReference type="Proteomes" id="UP001575105">
    <property type="component" value="Unassembled WGS sequence"/>
</dbReference>
<evidence type="ECO:0000313" key="2">
    <source>
        <dbReference type="EMBL" id="MFA9477468.1"/>
    </source>
</evidence>
<evidence type="ECO:0000313" key="3">
    <source>
        <dbReference type="Proteomes" id="UP001575105"/>
    </source>
</evidence>
<organism evidence="2 3">
    <name type="scientific">Natronomicrosphaera hydrolytica</name>
    <dbReference type="NCBI Taxonomy" id="3242702"/>
    <lineage>
        <taxon>Bacteria</taxon>
        <taxon>Pseudomonadati</taxon>
        <taxon>Planctomycetota</taxon>
        <taxon>Phycisphaerae</taxon>
        <taxon>Phycisphaerales</taxon>
        <taxon>Phycisphaeraceae</taxon>
        <taxon>Natronomicrosphaera</taxon>
    </lineage>
</organism>
<protein>
    <submittedName>
        <fullName evidence="2">Uncharacterized protein</fullName>
    </submittedName>
</protein>
<dbReference type="RefSeq" id="WP_425344391.1">
    <property type="nucleotide sequence ID" value="NZ_JBGUBD010000002.1"/>
</dbReference>
<reference evidence="2 3" key="1">
    <citation type="submission" date="2024-08" db="EMBL/GenBank/DDBJ databases">
        <title>Whole-genome sequencing of halo(alkali)philic microorganisms from hypersaline lakes.</title>
        <authorList>
            <person name="Sorokin D.Y."/>
            <person name="Merkel A.Y."/>
            <person name="Messina E."/>
            <person name="Yakimov M."/>
        </authorList>
    </citation>
    <scope>NUCLEOTIDE SEQUENCE [LARGE SCALE GENOMIC DNA]</scope>
    <source>
        <strain evidence="2 3">AB-hyl4</strain>
    </source>
</reference>
<dbReference type="EMBL" id="JBGUBD010000002">
    <property type="protein sequence ID" value="MFA9477468.1"/>
    <property type="molecule type" value="Genomic_DNA"/>
</dbReference>
<sequence length="211" mass="24064">MRLLIDTLIALMLTALLGGLIWNHRYQEQQTLDRQTVHRSLNQLHEQVLYQRSLGRVAQSDLGFPRIVEPTWFSSGLPRNAIAPPPHPWMDIAPPDDMASHPPDPVLTHPAQAGLWYNANLGVFRARVPAQISQRATIRLYNDLNGTQLTGLPQTVDARRRPIAHDEPGSTVIHVRDDANRPRFNPQYIERQPRDPEPKRPSLLTQSNDRR</sequence>
<proteinExistence type="predicted"/>
<name>A0ABV4U3J0_9BACT</name>
<evidence type="ECO:0000256" key="1">
    <source>
        <dbReference type="SAM" id="MobiDB-lite"/>
    </source>
</evidence>
<comment type="caution">
    <text evidence="2">The sequence shown here is derived from an EMBL/GenBank/DDBJ whole genome shotgun (WGS) entry which is preliminary data.</text>
</comment>